<feature type="signal peptide" evidence="1">
    <location>
        <begin position="1"/>
        <end position="24"/>
    </location>
</feature>
<reference evidence="2" key="1">
    <citation type="submission" date="2013-08" db="EMBL/GenBank/DDBJ databases">
        <title>Comparison of modified E. coli strains.</title>
        <authorList>
            <person name="Juergensen J."/>
            <person name="Bonge A."/>
            <person name="Streit W.R."/>
        </authorList>
    </citation>
    <scope>NUCLEOTIDE SEQUENCE</scope>
</reference>
<accession>A0A0H3U872</accession>
<evidence type="ECO:0000313" key="2">
    <source>
        <dbReference type="EMBL" id="AIF26705.1"/>
    </source>
</evidence>
<keyword evidence="1" id="KW-0732">Signal</keyword>
<dbReference type="AlphaFoldDB" id="A0A0H3U872"/>
<proteinExistence type="predicted"/>
<protein>
    <submittedName>
        <fullName evidence="2">Uncharacterized protein</fullName>
    </submittedName>
</protein>
<name>A0A0H3U872_9BACT</name>
<evidence type="ECO:0000256" key="1">
    <source>
        <dbReference type="SAM" id="SignalP"/>
    </source>
</evidence>
<sequence length="370" mass="42143">MKNLHLSFAVFLVHCALFVASVFAMPPVAERNGFNNMTVTTEYSELMQEKNARNDSLLPALDGDKAFEEVLRMNPNFWSLGGVMKKDESLVTKLNAKVIFVDGIREEPFCDLDKNGSTAGEWNVRIGVDFVSAASNTVHIHVQQCLDYIRDQMGFAVKKGDKVVVIPPKKVLDKIAESEIPDAIDVDLQQTLLKAHEDVNLSGKCPKNIEAYIILMDVYNQVKNMKMDYVVINDQLNKQRNGGGRIQSCSFSREWNKKYQESASFECDIDHDECLYRQENDGDSKWSINYEQDRFEYINKKFLFFNLNPKSIHKGGTMLDLRLLRLSSSLYLEAYINMKGEPVTLGLVIVPGEKTLEDYDDGEEEDVMME</sequence>
<organism evidence="2">
    <name type="scientific">uncultured bacterium fosmid pJB84D8</name>
    <dbReference type="NCBI Taxonomy" id="1478071"/>
    <lineage>
        <taxon>Bacteria</taxon>
        <taxon>environmental samples</taxon>
    </lineage>
</organism>
<dbReference type="EMBL" id="KF540243">
    <property type="protein sequence ID" value="AIF26705.1"/>
    <property type="molecule type" value="Genomic_DNA"/>
</dbReference>
<feature type="chain" id="PRO_5005202747" evidence="1">
    <location>
        <begin position="25"/>
        <end position="370"/>
    </location>
</feature>